<organism evidence="2 3">
    <name type="scientific">Clostridium kluyveri</name>
    <dbReference type="NCBI Taxonomy" id="1534"/>
    <lineage>
        <taxon>Bacteria</taxon>
        <taxon>Bacillati</taxon>
        <taxon>Bacillota</taxon>
        <taxon>Clostridia</taxon>
        <taxon>Eubacteriales</taxon>
        <taxon>Clostridiaceae</taxon>
        <taxon>Clostridium</taxon>
    </lineage>
</organism>
<feature type="transmembrane region" description="Helical" evidence="1">
    <location>
        <begin position="6"/>
        <end position="27"/>
    </location>
</feature>
<keyword evidence="1" id="KW-0812">Transmembrane</keyword>
<sequence length="155" mass="17632">MLKLQWIEIFLRLIPEMFLVIWGIAIISRRSLNIKKHILLSIMLGIIVFFTRDLPIYFGVHTIIIIILTIITMVIAGIPIIASIYGTLIMSLMLSLSESVNMILLNLLNTTTTINSMNPIKKCILGIPSLVILFLIIITLNYIITRRKKLKDVSN</sequence>
<evidence type="ECO:0000313" key="2">
    <source>
        <dbReference type="EMBL" id="APM41315.1"/>
    </source>
</evidence>
<dbReference type="RefSeq" id="WP_073541391.1">
    <property type="nucleotide sequence ID" value="NZ_CP018335.1"/>
</dbReference>
<evidence type="ECO:0000256" key="1">
    <source>
        <dbReference type="SAM" id="Phobius"/>
    </source>
</evidence>
<keyword evidence="1" id="KW-1133">Transmembrane helix</keyword>
<dbReference type="AlphaFoldDB" id="A0A1L5FE90"/>
<evidence type="ECO:0000313" key="3">
    <source>
        <dbReference type="Proteomes" id="UP000184604"/>
    </source>
</evidence>
<keyword evidence="1" id="KW-0472">Membrane</keyword>
<protein>
    <submittedName>
        <fullName evidence="2">Uncharacterized protein</fullName>
    </submittedName>
</protein>
<feature type="transmembrane region" description="Helical" evidence="1">
    <location>
        <begin position="124"/>
        <end position="144"/>
    </location>
</feature>
<dbReference type="EMBL" id="CP018335">
    <property type="protein sequence ID" value="APM41315.1"/>
    <property type="molecule type" value="Genomic_DNA"/>
</dbReference>
<reference evidence="2 3" key="1">
    <citation type="submission" date="2016-12" db="EMBL/GenBank/DDBJ databases">
        <title>Complete genome sequence of Clostridium kluyveri JZZ isolated from the pit mud of a Chinese flavor liquor-making factory.</title>
        <authorList>
            <person name="Wang Y."/>
        </authorList>
    </citation>
    <scope>NUCLEOTIDE SEQUENCE [LARGE SCALE GENOMIC DNA]</scope>
    <source>
        <strain evidence="2 3">JZZ</strain>
    </source>
</reference>
<name>A0A1L5FE90_CLOKL</name>
<feature type="transmembrane region" description="Helical" evidence="1">
    <location>
        <begin position="34"/>
        <end position="50"/>
    </location>
</feature>
<accession>A0A1L5FE90</accession>
<gene>
    <name evidence="2" type="ORF">BS101_17235</name>
</gene>
<feature type="transmembrane region" description="Helical" evidence="1">
    <location>
        <begin position="56"/>
        <end position="78"/>
    </location>
</feature>
<dbReference type="OrthoDB" id="1936406at2"/>
<proteinExistence type="predicted"/>
<dbReference type="Proteomes" id="UP000184604">
    <property type="component" value="Chromosome"/>
</dbReference>